<dbReference type="Pfam" id="PF05226">
    <property type="entry name" value="CHASE2"/>
    <property type="match status" value="1"/>
</dbReference>
<gene>
    <name evidence="2" type="ORF">METZ01_LOCUS324617</name>
</gene>
<reference evidence="2" key="1">
    <citation type="submission" date="2018-05" db="EMBL/GenBank/DDBJ databases">
        <authorList>
            <person name="Lanie J.A."/>
            <person name="Ng W.-L."/>
            <person name="Kazmierczak K.M."/>
            <person name="Andrzejewski T.M."/>
            <person name="Davidsen T.M."/>
            <person name="Wayne K.J."/>
            <person name="Tettelin H."/>
            <person name="Glass J.I."/>
            <person name="Rusch D."/>
            <person name="Podicherti R."/>
            <person name="Tsui H.-C.T."/>
            <person name="Winkler M.E."/>
        </authorList>
    </citation>
    <scope>NUCLEOTIDE SEQUENCE</scope>
</reference>
<organism evidence="2">
    <name type="scientific">marine metagenome</name>
    <dbReference type="NCBI Taxonomy" id="408172"/>
    <lineage>
        <taxon>unclassified sequences</taxon>
        <taxon>metagenomes</taxon>
        <taxon>ecological metagenomes</taxon>
    </lineage>
</organism>
<dbReference type="AlphaFoldDB" id="A0A382PEC5"/>
<protein>
    <recommendedName>
        <fullName evidence="1">CHASE2 domain-containing protein</fullName>
    </recommendedName>
</protein>
<accession>A0A382PEC5</accession>
<evidence type="ECO:0000259" key="1">
    <source>
        <dbReference type="Pfam" id="PF05226"/>
    </source>
</evidence>
<feature type="non-terminal residue" evidence="2">
    <location>
        <position position="1"/>
    </location>
</feature>
<evidence type="ECO:0000313" key="2">
    <source>
        <dbReference type="EMBL" id="SVC71763.1"/>
    </source>
</evidence>
<dbReference type="InterPro" id="IPR007890">
    <property type="entry name" value="CHASE2"/>
</dbReference>
<name>A0A382PEC5_9ZZZZ</name>
<feature type="non-terminal residue" evidence="2">
    <location>
        <position position="344"/>
    </location>
</feature>
<feature type="domain" description="CHASE2" evidence="1">
    <location>
        <begin position="11"/>
        <end position="336"/>
    </location>
</feature>
<sequence>NEPMPYSRGTIWSRAVRNLADAGAKVVVLDLMFDKPDHQTENIKNYIKEQNVEGIDIKEGDKLLVEAINYAASKGTKVILSGSRKVEPSRIPPDYLLEPTEELNYNGNKQKFGLIDVNTDIDGFYRKYGIFYPISGHESVYYTLGINAVLSYYNIDKKPVWKGDSKTGEVTIGPLTIPSYGNINTFLLNYSGPSSGEYKTFNRFSLSNIVDTKDYNVGESEYDLDFGEMVYFEDQDWMDKYIDPFMAPIFEAQGFVNPFRGKIIVIGTSLSEDQDIKPTPFLTYGENDHLMPGLEIHANAIQQMLKSDYIKSPFGTLEYDSRYNKEHLLIIFIWVLNIVCISPC</sequence>
<dbReference type="EMBL" id="UINC01106831">
    <property type="protein sequence ID" value="SVC71763.1"/>
    <property type="molecule type" value="Genomic_DNA"/>
</dbReference>
<proteinExistence type="predicted"/>